<dbReference type="SUPFAM" id="SSF53850">
    <property type="entry name" value="Periplasmic binding protein-like II"/>
    <property type="match status" value="1"/>
</dbReference>
<feature type="chain" id="PRO_5047311749" evidence="7">
    <location>
        <begin position="19"/>
        <end position="288"/>
    </location>
</feature>
<dbReference type="InterPro" id="IPR018313">
    <property type="entry name" value="SBP_3_CS"/>
</dbReference>
<organism evidence="9 10">
    <name type="scientific">Halobacillus salinarum</name>
    <dbReference type="NCBI Taxonomy" id="2932257"/>
    <lineage>
        <taxon>Bacteria</taxon>
        <taxon>Bacillati</taxon>
        <taxon>Bacillota</taxon>
        <taxon>Bacilli</taxon>
        <taxon>Bacillales</taxon>
        <taxon>Bacillaceae</taxon>
        <taxon>Halobacillus</taxon>
    </lineage>
</organism>
<accession>A0ABY4EIG9</accession>
<name>A0ABY4EIG9_9BACI</name>
<dbReference type="Pfam" id="PF00497">
    <property type="entry name" value="SBP_bac_3"/>
    <property type="match status" value="1"/>
</dbReference>
<evidence type="ECO:0000313" key="9">
    <source>
        <dbReference type="EMBL" id="UOQ43843.1"/>
    </source>
</evidence>
<dbReference type="PROSITE" id="PS01039">
    <property type="entry name" value="SBP_BACTERIAL_3"/>
    <property type="match status" value="1"/>
</dbReference>
<protein>
    <submittedName>
        <fullName evidence="9">Transporter substrate-binding domain-containing protein</fullName>
    </submittedName>
</protein>
<keyword evidence="10" id="KW-1185">Reference proteome</keyword>
<dbReference type="PANTHER" id="PTHR35936:SF34">
    <property type="entry name" value="ABC TRANSPORTER EXTRACELLULAR-BINDING PROTEIN YCKB-RELATED"/>
    <property type="match status" value="1"/>
</dbReference>
<keyword evidence="5" id="KW-0449">Lipoprotein</keyword>
<dbReference type="SMART" id="SM00062">
    <property type="entry name" value="PBPb"/>
    <property type="match status" value="1"/>
</dbReference>
<dbReference type="Proteomes" id="UP000831787">
    <property type="component" value="Chromosome"/>
</dbReference>
<evidence type="ECO:0000256" key="6">
    <source>
        <dbReference type="RuleBase" id="RU003744"/>
    </source>
</evidence>
<dbReference type="EMBL" id="CP095073">
    <property type="protein sequence ID" value="UOQ43843.1"/>
    <property type="molecule type" value="Genomic_DNA"/>
</dbReference>
<evidence type="ECO:0000259" key="8">
    <source>
        <dbReference type="SMART" id="SM00062"/>
    </source>
</evidence>
<evidence type="ECO:0000256" key="1">
    <source>
        <dbReference type="ARBA" id="ARBA00004196"/>
    </source>
</evidence>
<dbReference type="Gene3D" id="3.40.190.10">
    <property type="entry name" value="Periplasmic binding protein-like II"/>
    <property type="match status" value="2"/>
</dbReference>
<dbReference type="PROSITE" id="PS51257">
    <property type="entry name" value="PROKAR_LIPOPROTEIN"/>
    <property type="match status" value="1"/>
</dbReference>
<feature type="signal peptide" evidence="7">
    <location>
        <begin position="1"/>
        <end position="18"/>
    </location>
</feature>
<dbReference type="PANTHER" id="PTHR35936">
    <property type="entry name" value="MEMBRANE-BOUND LYTIC MUREIN TRANSGLYCOSYLASE F"/>
    <property type="match status" value="1"/>
</dbReference>
<evidence type="ECO:0000313" key="10">
    <source>
        <dbReference type="Proteomes" id="UP000831787"/>
    </source>
</evidence>
<keyword evidence="4" id="KW-0564">Palmitate</keyword>
<reference evidence="9 10" key="1">
    <citation type="submission" date="2022-04" db="EMBL/GenBank/DDBJ databases">
        <title>Halobacillus sp. isolated from saltern.</title>
        <authorList>
            <person name="Won M."/>
            <person name="Lee C.-M."/>
            <person name="Woen H.-Y."/>
            <person name="Kwon S.-W."/>
        </authorList>
    </citation>
    <scope>NUCLEOTIDE SEQUENCE [LARGE SCALE GENOMIC DNA]</scope>
    <source>
        <strain evidence="9 10">SSBR10-3</strain>
    </source>
</reference>
<evidence type="ECO:0000256" key="2">
    <source>
        <dbReference type="ARBA" id="ARBA00010333"/>
    </source>
</evidence>
<comment type="similarity">
    <text evidence="2 6">Belongs to the bacterial solute-binding protein 3 family.</text>
</comment>
<feature type="domain" description="Solute-binding protein family 3/N-terminal" evidence="8">
    <location>
        <begin position="46"/>
        <end position="270"/>
    </location>
</feature>
<sequence length="288" mass="32195">MRKAFILTLLVLMTAAIAACGNKEDSQASGQKEDSSHWKEIKDKGELVVGTSGTLFPASYYPEGGEQLTGYDVEVMREAAKRLNLDLKFQEYGIDGLLSAMKSGRVDMVINDMEITEDRKNEFTFSTPYKYSYSTMIVRQSDLSGIKTLEDLKGKTHGGGATTVFSKIAEHFGAKTKTYGNVTNDVYLRDVENGRTDFIINDYYLQSLALKAMPEIKVQLHPDLQFHQTESAIVMPKEAGQMKKDVDAVIKEMREDGTLTRISKKFFGGKDASKKPEQDIREIKGLDL</sequence>
<evidence type="ECO:0000256" key="7">
    <source>
        <dbReference type="SAM" id="SignalP"/>
    </source>
</evidence>
<dbReference type="InterPro" id="IPR001638">
    <property type="entry name" value="Solute-binding_3/MltF_N"/>
</dbReference>
<evidence type="ECO:0000256" key="3">
    <source>
        <dbReference type="ARBA" id="ARBA00022729"/>
    </source>
</evidence>
<proteinExistence type="inferred from homology"/>
<comment type="subcellular location">
    <subcellularLocation>
        <location evidence="1">Cell envelope</location>
    </subcellularLocation>
</comment>
<evidence type="ECO:0000256" key="5">
    <source>
        <dbReference type="ARBA" id="ARBA00023288"/>
    </source>
</evidence>
<keyword evidence="3 7" id="KW-0732">Signal</keyword>
<evidence type="ECO:0000256" key="4">
    <source>
        <dbReference type="ARBA" id="ARBA00023139"/>
    </source>
</evidence>
<gene>
    <name evidence="9" type="ORF">MUN89_18495</name>
</gene>
<dbReference type="RefSeq" id="WP_244709332.1">
    <property type="nucleotide sequence ID" value="NZ_CP095073.1"/>
</dbReference>